<dbReference type="KEGG" id="clup:CLUP02_01931"/>
<protein>
    <submittedName>
        <fullName evidence="2">Uncharacterized protein</fullName>
    </submittedName>
</protein>
<feature type="compositionally biased region" description="Acidic residues" evidence="1">
    <location>
        <begin position="374"/>
        <end position="383"/>
    </location>
</feature>
<keyword evidence="3" id="KW-1185">Reference proteome</keyword>
<evidence type="ECO:0000313" key="3">
    <source>
        <dbReference type="Proteomes" id="UP000830671"/>
    </source>
</evidence>
<dbReference type="GeneID" id="73335976"/>
<organism evidence="2 3">
    <name type="scientific">Colletotrichum lupini</name>
    <dbReference type="NCBI Taxonomy" id="145971"/>
    <lineage>
        <taxon>Eukaryota</taxon>
        <taxon>Fungi</taxon>
        <taxon>Dikarya</taxon>
        <taxon>Ascomycota</taxon>
        <taxon>Pezizomycotina</taxon>
        <taxon>Sordariomycetes</taxon>
        <taxon>Hypocreomycetidae</taxon>
        <taxon>Glomerellales</taxon>
        <taxon>Glomerellaceae</taxon>
        <taxon>Colletotrichum</taxon>
        <taxon>Colletotrichum acutatum species complex</taxon>
    </lineage>
</organism>
<name>A0A9Q8WA62_9PEZI</name>
<evidence type="ECO:0000256" key="1">
    <source>
        <dbReference type="SAM" id="MobiDB-lite"/>
    </source>
</evidence>
<dbReference type="EMBL" id="CP019471">
    <property type="protein sequence ID" value="UQC75277.1"/>
    <property type="molecule type" value="Genomic_DNA"/>
</dbReference>
<proteinExistence type="predicted"/>
<sequence>MYLKDTGSHNITLFWGETLDKNQEYTGNNYNGGGGKLALSPPAPFSLHMKPQGLSIGCAHSWHNHCCGAGARQSSSRKLFERMPLISWYGCKGIRNSVSSWPCSFKFSNGLKKVAPSALQRIGFAPSYLQSPAQEKCTMSLSEDSTSSLSEESATAIRLYIKQLEDDLHQQITTEVKRVLESYEIFRSHCQQSLLAGLPPKYRPEERPEVVARIKAQFPCHINNFFYDNIAGMSCSAFQYAGTKPTPFTMPRDLISMRRPPHSNRTVIRRKTVEGPRFVTVNAVERAYLDSFVFSYTLDGSKAHWILLCPKQDCQSRNFSRDPIASGDAIAHFKQCEISAVEETTIIRRHGMQVVPHRLKARDQPISARASSDSMEDLDTDSD</sequence>
<reference evidence="2" key="1">
    <citation type="journal article" date="2021" name="Mol. Plant Microbe Interact.">
        <title>Complete Genome Sequence of the Plant-Pathogenic Fungus Colletotrichum lupini.</title>
        <authorList>
            <person name="Baroncelli R."/>
            <person name="Pensec F."/>
            <person name="Da Lio D."/>
            <person name="Boufleur T."/>
            <person name="Vicente I."/>
            <person name="Sarrocco S."/>
            <person name="Picot A."/>
            <person name="Baraldi E."/>
            <person name="Sukno S."/>
            <person name="Thon M."/>
            <person name="Le Floch G."/>
        </authorList>
    </citation>
    <scope>NUCLEOTIDE SEQUENCE</scope>
    <source>
        <strain evidence="2">IMI 504893</strain>
    </source>
</reference>
<evidence type="ECO:0000313" key="2">
    <source>
        <dbReference type="EMBL" id="UQC75277.1"/>
    </source>
</evidence>
<gene>
    <name evidence="2" type="ORF">CLUP02_01931</name>
</gene>
<dbReference type="Proteomes" id="UP000830671">
    <property type="component" value="Chromosome 1"/>
</dbReference>
<accession>A0A9Q8WA62</accession>
<feature type="region of interest" description="Disordered" evidence="1">
    <location>
        <begin position="358"/>
        <end position="383"/>
    </location>
</feature>
<dbReference type="AlphaFoldDB" id="A0A9Q8WA62"/>
<dbReference type="RefSeq" id="XP_049136923.1">
    <property type="nucleotide sequence ID" value="XM_049280966.1"/>
</dbReference>